<feature type="compositionally biased region" description="Low complexity" evidence="1">
    <location>
        <begin position="114"/>
        <end position="133"/>
    </location>
</feature>
<comment type="caution">
    <text evidence="2">The sequence shown here is derived from an EMBL/GenBank/DDBJ whole genome shotgun (WGS) entry which is preliminary data.</text>
</comment>
<gene>
    <name evidence="2" type="ORF">C8F04DRAFT_1188137</name>
</gene>
<feature type="region of interest" description="Disordered" evidence="1">
    <location>
        <begin position="46"/>
        <end position="204"/>
    </location>
</feature>
<protein>
    <submittedName>
        <fullName evidence="2">Uncharacterized protein</fullName>
    </submittedName>
</protein>
<sequence length="253" mass="28724">MTVKPKRIKPTDAEVLDRQVQAAWEYRQRHRTAVNEKARLRMQKRREALKHASSDVQQQATQKARQYRRRYNERARAASQPHAEYEKTLTKATGPTGRQQLSKAPQPIARAANPHPSIAAPALPPALRHAPSPFRSSPGKLADLNLVKPRSPRGSIDRSSPPPTPTPQSRNHQQRTPKSLVAIDAEDSPGEETDEDKSDADEPVYMGHRITSIHRWWEYLDADGPLLNITGHPDYVPEHGQQPYIKGGRRYWF</sequence>
<feature type="compositionally biased region" description="Acidic residues" evidence="1">
    <location>
        <begin position="184"/>
        <end position="202"/>
    </location>
</feature>
<feature type="compositionally biased region" description="Polar residues" evidence="1">
    <location>
        <begin position="54"/>
        <end position="63"/>
    </location>
</feature>
<keyword evidence="3" id="KW-1185">Reference proteome</keyword>
<dbReference type="Proteomes" id="UP001218188">
    <property type="component" value="Unassembled WGS sequence"/>
</dbReference>
<dbReference type="EMBL" id="JARJCM010000106">
    <property type="protein sequence ID" value="KAJ7029036.1"/>
    <property type="molecule type" value="Genomic_DNA"/>
</dbReference>
<evidence type="ECO:0000313" key="3">
    <source>
        <dbReference type="Proteomes" id="UP001218188"/>
    </source>
</evidence>
<evidence type="ECO:0000256" key="1">
    <source>
        <dbReference type="SAM" id="MobiDB-lite"/>
    </source>
</evidence>
<proteinExistence type="predicted"/>
<evidence type="ECO:0000313" key="2">
    <source>
        <dbReference type="EMBL" id="KAJ7029036.1"/>
    </source>
</evidence>
<organism evidence="2 3">
    <name type="scientific">Mycena alexandri</name>
    <dbReference type="NCBI Taxonomy" id="1745969"/>
    <lineage>
        <taxon>Eukaryota</taxon>
        <taxon>Fungi</taxon>
        <taxon>Dikarya</taxon>
        <taxon>Basidiomycota</taxon>
        <taxon>Agaricomycotina</taxon>
        <taxon>Agaricomycetes</taxon>
        <taxon>Agaricomycetidae</taxon>
        <taxon>Agaricales</taxon>
        <taxon>Marasmiineae</taxon>
        <taxon>Mycenaceae</taxon>
        <taxon>Mycena</taxon>
    </lineage>
</organism>
<feature type="compositionally biased region" description="Polar residues" evidence="1">
    <location>
        <begin position="168"/>
        <end position="177"/>
    </location>
</feature>
<feature type="compositionally biased region" description="Polar residues" evidence="1">
    <location>
        <begin position="90"/>
        <end position="103"/>
    </location>
</feature>
<reference evidence="2" key="1">
    <citation type="submission" date="2023-03" db="EMBL/GenBank/DDBJ databases">
        <title>Massive genome expansion in bonnet fungi (Mycena s.s.) driven by repeated elements and novel gene families across ecological guilds.</title>
        <authorList>
            <consortium name="Lawrence Berkeley National Laboratory"/>
            <person name="Harder C.B."/>
            <person name="Miyauchi S."/>
            <person name="Viragh M."/>
            <person name="Kuo A."/>
            <person name="Thoen E."/>
            <person name="Andreopoulos B."/>
            <person name="Lu D."/>
            <person name="Skrede I."/>
            <person name="Drula E."/>
            <person name="Henrissat B."/>
            <person name="Morin E."/>
            <person name="Kohler A."/>
            <person name="Barry K."/>
            <person name="LaButti K."/>
            <person name="Morin E."/>
            <person name="Salamov A."/>
            <person name="Lipzen A."/>
            <person name="Mereny Z."/>
            <person name="Hegedus B."/>
            <person name="Baldrian P."/>
            <person name="Stursova M."/>
            <person name="Weitz H."/>
            <person name="Taylor A."/>
            <person name="Grigoriev I.V."/>
            <person name="Nagy L.G."/>
            <person name="Martin F."/>
            <person name="Kauserud H."/>
        </authorList>
    </citation>
    <scope>NUCLEOTIDE SEQUENCE</scope>
    <source>
        <strain evidence="2">CBHHK200</strain>
    </source>
</reference>
<dbReference type="AlphaFoldDB" id="A0AAD6SLB5"/>
<name>A0AAD6SLB5_9AGAR</name>
<accession>A0AAD6SLB5</accession>